<keyword evidence="9" id="KW-0342">GTP-binding</keyword>
<evidence type="ECO:0000256" key="10">
    <source>
        <dbReference type="ARBA" id="ARBA00052919"/>
    </source>
</evidence>
<accession>A0A0G1WAV3</accession>
<dbReference type="Gene3D" id="3.40.50.2020">
    <property type="match status" value="1"/>
</dbReference>
<evidence type="ECO:0000256" key="8">
    <source>
        <dbReference type="ARBA" id="ARBA00022741"/>
    </source>
</evidence>
<evidence type="ECO:0000256" key="13">
    <source>
        <dbReference type="NCBIfam" id="TIGR01091"/>
    </source>
</evidence>
<dbReference type="EMBL" id="LCOY01000027">
    <property type="protein sequence ID" value="KKU87463.1"/>
    <property type="molecule type" value="Genomic_DNA"/>
</dbReference>
<dbReference type="GO" id="GO:0005525">
    <property type="term" value="F:GTP binding"/>
    <property type="evidence" value="ECO:0007669"/>
    <property type="project" value="UniProtKB-KW"/>
</dbReference>
<keyword evidence="5" id="KW-0021">Allosteric enzyme</keyword>
<dbReference type="AlphaFoldDB" id="A0A0G1WAV3"/>
<proteinExistence type="inferred from homology"/>
<name>A0A0G1WAV3_9BACT</name>
<dbReference type="GO" id="GO:0005737">
    <property type="term" value="C:cytoplasm"/>
    <property type="evidence" value="ECO:0007669"/>
    <property type="project" value="UniProtKB-ARBA"/>
</dbReference>
<evidence type="ECO:0000256" key="3">
    <source>
        <dbReference type="ARBA" id="ARBA00009516"/>
    </source>
</evidence>
<evidence type="ECO:0000256" key="6">
    <source>
        <dbReference type="ARBA" id="ARBA00022676"/>
    </source>
</evidence>
<comment type="cofactor">
    <cofactor evidence="1">
        <name>Mg(2+)</name>
        <dbReference type="ChEBI" id="CHEBI:18420"/>
    </cofactor>
</comment>
<feature type="domain" description="Phosphoribosyltransferase" evidence="14">
    <location>
        <begin position="6"/>
        <end position="207"/>
    </location>
</feature>
<evidence type="ECO:0000313" key="16">
    <source>
        <dbReference type="Proteomes" id="UP000034739"/>
    </source>
</evidence>
<evidence type="ECO:0000256" key="12">
    <source>
        <dbReference type="ARBA" id="ARBA00072146"/>
    </source>
</evidence>
<evidence type="ECO:0000256" key="5">
    <source>
        <dbReference type="ARBA" id="ARBA00022533"/>
    </source>
</evidence>
<dbReference type="Proteomes" id="UP000034739">
    <property type="component" value="Unassembled WGS sequence"/>
</dbReference>
<dbReference type="InterPro" id="IPR029057">
    <property type="entry name" value="PRTase-like"/>
</dbReference>
<comment type="similarity">
    <text evidence="3">Belongs to the UPRTase family.</text>
</comment>
<dbReference type="EC" id="2.4.2.9" evidence="4 13"/>
<keyword evidence="6 15" id="KW-0328">Glycosyltransferase</keyword>
<evidence type="ECO:0000256" key="11">
    <source>
        <dbReference type="ARBA" id="ARBA00056901"/>
    </source>
</evidence>
<dbReference type="NCBIfam" id="NF001097">
    <property type="entry name" value="PRK00129.1"/>
    <property type="match status" value="1"/>
</dbReference>
<comment type="catalytic activity">
    <reaction evidence="10">
        <text>UMP + diphosphate = 5-phospho-alpha-D-ribose 1-diphosphate + uracil</text>
        <dbReference type="Rhea" id="RHEA:13017"/>
        <dbReference type="ChEBI" id="CHEBI:17568"/>
        <dbReference type="ChEBI" id="CHEBI:33019"/>
        <dbReference type="ChEBI" id="CHEBI:57865"/>
        <dbReference type="ChEBI" id="CHEBI:58017"/>
        <dbReference type="EC" id="2.4.2.9"/>
    </reaction>
</comment>
<evidence type="ECO:0000256" key="9">
    <source>
        <dbReference type="ARBA" id="ARBA00023134"/>
    </source>
</evidence>
<evidence type="ECO:0000256" key="4">
    <source>
        <dbReference type="ARBA" id="ARBA00011894"/>
    </source>
</evidence>
<protein>
    <recommendedName>
        <fullName evidence="12 13">Uracil phosphoribosyltransferase</fullName>
        <ecNumber evidence="4 13">2.4.2.9</ecNumber>
    </recommendedName>
</protein>
<keyword evidence="8" id="KW-0547">Nucleotide-binding</keyword>
<dbReference type="InterPro" id="IPR005765">
    <property type="entry name" value="UPRT"/>
</dbReference>
<evidence type="ECO:0000256" key="7">
    <source>
        <dbReference type="ARBA" id="ARBA00022679"/>
    </source>
</evidence>
<dbReference type="UniPathway" id="UPA00574">
    <property type="reaction ID" value="UER00636"/>
</dbReference>
<reference evidence="15 16" key="1">
    <citation type="journal article" date="2015" name="Nature">
        <title>rRNA introns, odd ribosomes, and small enigmatic genomes across a large radiation of phyla.</title>
        <authorList>
            <person name="Brown C.T."/>
            <person name="Hug L.A."/>
            <person name="Thomas B.C."/>
            <person name="Sharon I."/>
            <person name="Castelle C.J."/>
            <person name="Singh A."/>
            <person name="Wilkins M.J."/>
            <person name="Williams K.H."/>
            <person name="Banfield J.F."/>
        </authorList>
    </citation>
    <scope>NUCLEOTIDE SEQUENCE [LARGE SCALE GENOMIC DNA]</scope>
</reference>
<evidence type="ECO:0000259" key="14">
    <source>
        <dbReference type="Pfam" id="PF14681"/>
    </source>
</evidence>
<evidence type="ECO:0000313" key="15">
    <source>
        <dbReference type="EMBL" id="KKU87463.1"/>
    </source>
</evidence>
<evidence type="ECO:0000256" key="1">
    <source>
        <dbReference type="ARBA" id="ARBA00001946"/>
    </source>
</evidence>
<dbReference type="NCBIfam" id="TIGR01091">
    <property type="entry name" value="upp"/>
    <property type="match status" value="1"/>
</dbReference>
<organism evidence="15 16">
    <name type="scientific">Candidatus Gottesmanbacteria bacterium GW2011_GWA2_47_9</name>
    <dbReference type="NCBI Taxonomy" id="1618445"/>
    <lineage>
        <taxon>Bacteria</taxon>
        <taxon>Candidatus Gottesmaniibacteriota</taxon>
    </lineage>
</organism>
<comment type="function">
    <text evidence="11">Catalyzes the conversion of uracil and 5-phospho-alpha-D-ribose 1-diphosphate (PRPP) to UMP and diphosphate.</text>
</comment>
<dbReference type="GO" id="GO:0006223">
    <property type="term" value="P:uracil salvage"/>
    <property type="evidence" value="ECO:0007669"/>
    <property type="project" value="InterPro"/>
</dbReference>
<dbReference type="InterPro" id="IPR000836">
    <property type="entry name" value="PRTase_dom"/>
</dbReference>
<gene>
    <name evidence="15" type="ORF">UY16_C0027G0023</name>
</gene>
<dbReference type="PATRIC" id="fig|1618445.3.peg.807"/>
<evidence type="ECO:0000256" key="2">
    <source>
        <dbReference type="ARBA" id="ARBA00005180"/>
    </source>
</evidence>
<comment type="caution">
    <text evidence="15">The sequence shown here is derived from an EMBL/GenBank/DDBJ whole genome shotgun (WGS) entry which is preliminary data.</text>
</comment>
<dbReference type="PANTHER" id="PTHR32315:SF4">
    <property type="entry name" value="URACIL PHOSPHORIBOSYLTRANSFERASE, CHLOROPLASTIC"/>
    <property type="match status" value="1"/>
</dbReference>
<comment type="pathway">
    <text evidence="2">Pyrimidine metabolism; UMP biosynthesis via salvage pathway; UMP from uracil: step 1/1.</text>
</comment>
<dbReference type="FunFam" id="3.40.50.2020:FF:000003">
    <property type="entry name" value="Uracil phosphoribosyltransferase"/>
    <property type="match status" value="1"/>
</dbReference>
<dbReference type="Pfam" id="PF14681">
    <property type="entry name" value="UPRTase"/>
    <property type="match status" value="1"/>
</dbReference>
<dbReference type="GO" id="GO:0044206">
    <property type="term" value="P:UMP salvage"/>
    <property type="evidence" value="ECO:0007669"/>
    <property type="project" value="UniProtKB-UniPathway"/>
</dbReference>
<dbReference type="CDD" id="cd06223">
    <property type="entry name" value="PRTases_typeI"/>
    <property type="match status" value="1"/>
</dbReference>
<dbReference type="InterPro" id="IPR050054">
    <property type="entry name" value="UPRTase/APRTase"/>
</dbReference>
<keyword evidence="7 15" id="KW-0808">Transferase</keyword>
<dbReference type="PANTHER" id="PTHR32315">
    <property type="entry name" value="ADENINE PHOSPHORIBOSYLTRANSFERASE"/>
    <property type="match status" value="1"/>
</dbReference>
<dbReference type="GO" id="GO:0004845">
    <property type="term" value="F:uracil phosphoribosyltransferase activity"/>
    <property type="evidence" value="ECO:0007669"/>
    <property type="project" value="UniProtKB-UniRule"/>
</dbReference>
<dbReference type="SUPFAM" id="SSF53271">
    <property type="entry name" value="PRTase-like"/>
    <property type="match status" value="1"/>
</dbReference>
<sequence>MKNITVVEHPLIAHSLTIIRDKDTTTEEFRRHGDIVSKVLLMEATKHIKLKDKNVETPLAPFAGKRLSDEIIVVPVLRAGLAMLFSLRDFLPAVSVGFIGLERDEQTAIAREYYNKIPKVFATHIVFVIDPMLATGGSMDDTLKAVKGKGAKRIVAVSIVSAPEGITRVQKNHPDVPIITAAVDSHLNDRAYIVPGLGDFGDRYFGT</sequence>